<evidence type="ECO:0000313" key="13">
    <source>
        <dbReference type="Proteomes" id="UP001370348"/>
    </source>
</evidence>
<name>A0ABZ2LJF4_9BACT</name>
<feature type="region of interest" description="Disordered" evidence="10">
    <location>
        <begin position="104"/>
        <end position="143"/>
    </location>
</feature>
<keyword evidence="8" id="KW-1133">Transmembrane helix</keyword>
<evidence type="ECO:0000256" key="4">
    <source>
        <dbReference type="ARBA" id="ARBA00022475"/>
    </source>
</evidence>
<evidence type="ECO:0000313" key="12">
    <source>
        <dbReference type="EMBL" id="WXB11104.1"/>
    </source>
</evidence>
<dbReference type="PROSITE" id="PS52015">
    <property type="entry name" value="TONB_CTD"/>
    <property type="match status" value="1"/>
</dbReference>
<keyword evidence="13" id="KW-1185">Reference proteome</keyword>
<comment type="subcellular location">
    <subcellularLocation>
        <location evidence="1">Cell inner membrane</location>
        <topology evidence="1">Single-pass membrane protein</topology>
        <orientation evidence="1">Periplasmic side</orientation>
    </subcellularLocation>
</comment>
<dbReference type="PRINTS" id="PR01374">
    <property type="entry name" value="TONBPROTEIN"/>
</dbReference>
<dbReference type="NCBIfam" id="TIGR01352">
    <property type="entry name" value="tonB_Cterm"/>
    <property type="match status" value="1"/>
</dbReference>
<proteinExistence type="inferred from homology"/>
<evidence type="ECO:0000256" key="8">
    <source>
        <dbReference type="ARBA" id="ARBA00022989"/>
    </source>
</evidence>
<keyword evidence="7" id="KW-0653">Protein transport</keyword>
<reference evidence="12 13" key="1">
    <citation type="submission" date="2021-12" db="EMBL/GenBank/DDBJ databases">
        <title>Discovery of the Pendulisporaceae a myxobacterial family with distinct sporulation behavior and unique specialized metabolism.</title>
        <authorList>
            <person name="Garcia R."/>
            <person name="Popoff A."/>
            <person name="Bader C.D."/>
            <person name="Loehr J."/>
            <person name="Walesch S."/>
            <person name="Walt C."/>
            <person name="Boldt J."/>
            <person name="Bunk B."/>
            <person name="Haeckl F.J.F.P.J."/>
            <person name="Gunesch A.P."/>
            <person name="Birkelbach J."/>
            <person name="Nuebel U."/>
            <person name="Pietschmann T."/>
            <person name="Bach T."/>
            <person name="Mueller R."/>
        </authorList>
    </citation>
    <scope>NUCLEOTIDE SEQUENCE [LARGE SCALE GENOMIC DNA]</scope>
    <source>
        <strain evidence="12 13">MSr11954</strain>
    </source>
</reference>
<dbReference type="PANTHER" id="PTHR33446">
    <property type="entry name" value="PROTEIN TONB-RELATED"/>
    <property type="match status" value="1"/>
</dbReference>
<dbReference type="InterPro" id="IPR051045">
    <property type="entry name" value="TonB-dependent_transducer"/>
</dbReference>
<dbReference type="InterPro" id="IPR003538">
    <property type="entry name" value="TonB"/>
</dbReference>
<accession>A0ABZ2LJF4</accession>
<organism evidence="12 13">
    <name type="scientific">Pendulispora albinea</name>
    <dbReference type="NCBI Taxonomy" id="2741071"/>
    <lineage>
        <taxon>Bacteria</taxon>
        <taxon>Pseudomonadati</taxon>
        <taxon>Myxococcota</taxon>
        <taxon>Myxococcia</taxon>
        <taxon>Myxococcales</taxon>
        <taxon>Sorangiineae</taxon>
        <taxon>Pendulisporaceae</taxon>
        <taxon>Pendulispora</taxon>
    </lineage>
</organism>
<keyword evidence="5" id="KW-0997">Cell inner membrane</keyword>
<dbReference type="RefSeq" id="WP_394820719.1">
    <property type="nucleotide sequence ID" value="NZ_CP089984.1"/>
</dbReference>
<evidence type="ECO:0000256" key="10">
    <source>
        <dbReference type="SAM" id="MobiDB-lite"/>
    </source>
</evidence>
<dbReference type="Gene3D" id="3.30.1150.10">
    <property type="match status" value="1"/>
</dbReference>
<evidence type="ECO:0000256" key="2">
    <source>
        <dbReference type="ARBA" id="ARBA00006555"/>
    </source>
</evidence>
<evidence type="ECO:0000256" key="1">
    <source>
        <dbReference type="ARBA" id="ARBA00004383"/>
    </source>
</evidence>
<feature type="domain" description="TonB C-terminal" evidence="11">
    <location>
        <begin position="150"/>
        <end position="240"/>
    </location>
</feature>
<evidence type="ECO:0000259" key="11">
    <source>
        <dbReference type="PROSITE" id="PS52015"/>
    </source>
</evidence>
<keyword evidence="9" id="KW-0472">Membrane</keyword>
<dbReference type="Pfam" id="PF03544">
    <property type="entry name" value="TonB_C"/>
    <property type="match status" value="1"/>
</dbReference>
<dbReference type="PANTHER" id="PTHR33446:SF2">
    <property type="entry name" value="PROTEIN TONB"/>
    <property type="match status" value="1"/>
</dbReference>
<sequence>MRLTPILIVASFAVHGVGFFIVSAKAKQQEKRAALIAIVEQKKAEEKKPPPPKPIEAPKEVLQGRKPPAPKPVAPEIKEPVVNAQPSQAMQAMPDYGVNMGSGGGGPGGIAVPKGNNTGGPPPGPKERTLGPAKEKPAAAAGSPDLAAEIAAWKPRPTSRVKPVYPDEARSAEIEGTVTVEVTVDCTGNVVKADVVKGLGHGLDEAAVAAIRKTTFEPAPRCASGFQKSMRINYAFRLGD</sequence>
<dbReference type="SUPFAM" id="SSF74653">
    <property type="entry name" value="TolA/TonB C-terminal domain"/>
    <property type="match status" value="1"/>
</dbReference>
<evidence type="ECO:0000256" key="6">
    <source>
        <dbReference type="ARBA" id="ARBA00022692"/>
    </source>
</evidence>
<evidence type="ECO:0000256" key="9">
    <source>
        <dbReference type="ARBA" id="ARBA00023136"/>
    </source>
</evidence>
<evidence type="ECO:0000256" key="3">
    <source>
        <dbReference type="ARBA" id="ARBA00022448"/>
    </source>
</evidence>
<dbReference type="InterPro" id="IPR006260">
    <property type="entry name" value="TonB/TolA_C"/>
</dbReference>
<protein>
    <submittedName>
        <fullName evidence="12">TonB family protein</fullName>
    </submittedName>
</protein>
<dbReference type="InterPro" id="IPR037682">
    <property type="entry name" value="TonB_C"/>
</dbReference>
<evidence type="ECO:0000256" key="7">
    <source>
        <dbReference type="ARBA" id="ARBA00022927"/>
    </source>
</evidence>
<keyword evidence="6" id="KW-0812">Transmembrane</keyword>
<evidence type="ECO:0000256" key="5">
    <source>
        <dbReference type="ARBA" id="ARBA00022519"/>
    </source>
</evidence>
<keyword evidence="3" id="KW-0813">Transport</keyword>
<keyword evidence="4" id="KW-1003">Cell membrane</keyword>
<feature type="compositionally biased region" description="Basic and acidic residues" evidence="10">
    <location>
        <begin position="125"/>
        <end position="137"/>
    </location>
</feature>
<gene>
    <name evidence="12" type="ORF">LZC94_24875</name>
</gene>
<feature type="region of interest" description="Disordered" evidence="10">
    <location>
        <begin position="41"/>
        <end position="78"/>
    </location>
</feature>
<comment type="similarity">
    <text evidence="2">Belongs to the TonB family.</text>
</comment>
<dbReference type="EMBL" id="CP089984">
    <property type="protein sequence ID" value="WXB11104.1"/>
    <property type="molecule type" value="Genomic_DNA"/>
</dbReference>
<dbReference type="Proteomes" id="UP001370348">
    <property type="component" value="Chromosome"/>
</dbReference>